<accession>S4W4B1</accession>
<dbReference type="GO" id="GO:0019005">
    <property type="term" value="C:SCF ubiquitin ligase complex"/>
    <property type="evidence" value="ECO:0007669"/>
    <property type="project" value="TreeGrafter"/>
</dbReference>
<dbReference type="Gene3D" id="1.20.1280.50">
    <property type="match status" value="1"/>
</dbReference>
<keyword evidence="3" id="KW-1185">Reference proteome</keyword>
<dbReference type="RefSeq" id="YP_008438249.1">
    <property type="nucleotide sequence ID" value="NC_022098.1"/>
</dbReference>
<evidence type="ECO:0000313" key="2">
    <source>
        <dbReference type="EMBL" id="AGO85175.1"/>
    </source>
</evidence>
<evidence type="ECO:0000313" key="3">
    <source>
        <dbReference type="Proteomes" id="UP000204584"/>
    </source>
</evidence>
<dbReference type="KEGG" id="vg:16606962"/>
<protein>
    <submittedName>
        <fullName evidence="2">F-box domain containing protein</fullName>
    </submittedName>
</protein>
<organism evidence="2 3">
    <name type="scientific">Pandoravirus salinus</name>
    <dbReference type="NCBI Taxonomy" id="1349410"/>
    <lineage>
        <taxon>Viruses</taxon>
        <taxon>Pandoravirus</taxon>
    </lineage>
</organism>
<name>S4W4B1_9VIRU</name>
<dbReference type="GO" id="GO:0031146">
    <property type="term" value="P:SCF-dependent proteasomal ubiquitin-dependent protein catabolic process"/>
    <property type="evidence" value="ECO:0007669"/>
    <property type="project" value="TreeGrafter"/>
</dbReference>
<dbReference type="EMBL" id="KC977571">
    <property type="protein sequence ID" value="AGO85175.1"/>
    <property type="molecule type" value="Genomic_DNA"/>
</dbReference>
<dbReference type="SUPFAM" id="SSF81383">
    <property type="entry name" value="F-box domain"/>
    <property type="match status" value="1"/>
</dbReference>
<dbReference type="InterPro" id="IPR001810">
    <property type="entry name" value="F-box_dom"/>
</dbReference>
<proteinExistence type="predicted"/>
<feature type="domain" description="F-box" evidence="1">
    <location>
        <begin position="1"/>
        <end position="47"/>
    </location>
</feature>
<reference evidence="2 3" key="1">
    <citation type="journal article" date="2013" name="Science">
        <title>Pandoraviruses: amoeba viruses with genomes up to 2.5 Mb reaching that of parasitic eukaryotes.</title>
        <authorList>
            <person name="Philippe N."/>
            <person name="Legendre M."/>
            <person name="Doutre G."/>
            <person name="Coute Y."/>
            <person name="Poirot O."/>
            <person name="Lescot M."/>
            <person name="Arslan D."/>
            <person name="Seltzer V."/>
            <person name="Bertaux L."/>
            <person name="Bruley C."/>
            <person name="Garin J."/>
            <person name="Claverie J.M."/>
            <person name="Abergel C."/>
        </authorList>
    </citation>
    <scope>NUCLEOTIDE SEQUENCE [LARGE SCALE GENOMIC DNA]</scope>
</reference>
<dbReference type="PANTHER" id="PTHR12874:SF9">
    <property type="entry name" value="F-BOX ONLY PROTEIN 48"/>
    <property type="match status" value="1"/>
</dbReference>
<dbReference type="PROSITE" id="PS50181">
    <property type="entry name" value="FBOX"/>
    <property type="match status" value="1"/>
</dbReference>
<dbReference type="GeneID" id="16606962"/>
<dbReference type="Proteomes" id="UP000204584">
    <property type="component" value="Segment"/>
</dbReference>
<dbReference type="PANTHER" id="PTHR12874">
    <property type="entry name" value="F-BOX ONLY PROTEIN 48-RELATED"/>
    <property type="match status" value="1"/>
</dbReference>
<dbReference type="InterPro" id="IPR036047">
    <property type="entry name" value="F-box-like_dom_sf"/>
</dbReference>
<dbReference type="Pfam" id="PF12937">
    <property type="entry name" value="F-box-like"/>
    <property type="match status" value="1"/>
</dbReference>
<gene>
    <name evidence="2" type="ORF">psal_cds_1004</name>
</gene>
<evidence type="ECO:0000259" key="1">
    <source>
        <dbReference type="PROSITE" id="PS50181"/>
    </source>
</evidence>
<sequence length="358" mass="40279">MAAWAHFPDEILFHVARFLSARDAYALGATCQRLHAIVADQHLWRRLFVRDFAHLYSRGLPAQAWPHATHPDDPWPQAALDLWEGTDALECMPPRCPPVPDLPAPFAHAFAVGKDWRWLYRAHAVTSTNPWHAGPFTLLRDRSKEIGDQVDYVVVLEYDNGDDIITSWKETVRSPVPSMGWVVSCNQRGTVHRTRGLCGEACYAVSLRGHPNRVWERNRITESGLRTIKGPTSLTTFECIDGIVTGPTYHGFSHGITRSIFANGDVLTRRFADGDCVEVLGFTCSPTCLAPHYAGKILSDCHWREETVCVGDRRFGCVFPADGDSDHARLFWDYVRDGLIGWHPDVRRAVLDQFAPPP</sequence>